<feature type="transmembrane region" description="Helical" evidence="1">
    <location>
        <begin position="92"/>
        <end position="112"/>
    </location>
</feature>
<evidence type="ECO:0000313" key="3">
    <source>
        <dbReference type="Proteomes" id="UP001642540"/>
    </source>
</evidence>
<comment type="caution">
    <text evidence="2">The sequence shown here is derived from an EMBL/GenBank/DDBJ whole genome shotgun (WGS) entry which is preliminary data.</text>
</comment>
<evidence type="ECO:0000256" key="1">
    <source>
        <dbReference type="SAM" id="Phobius"/>
    </source>
</evidence>
<dbReference type="Proteomes" id="UP001642540">
    <property type="component" value="Unassembled WGS sequence"/>
</dbReference>
<organism evidence="2 3">
    <name type="scientific">Orchesella dallaii</name>
    <dbReference type="NCBI Taxonomy" id="48710"/>
    <lineage>
        <taxon>Eukaryota</taxon>
        <taxon>Metazoa</taxon>
        <taxon>Ecdysozoa</taxon>
        <taxon>Arthropoda</taxon>
        <taxon>Hexapoda</taxon>
        <taxon>Collembola</taxon>
        <taxon>Entomobryomorpha</taxon>
        <taxon>Entomobryoidea</taxon>
        <taxon>Orchesellidae</taxon>
        <taxon>Orchesellinae</taxon>
        <taxon>Orchesella</taxon>
    </lineage>
</organism>
<keyword evidence="1" id="KW-0812">Transmembrane</keyword>
<proteinExistence type="predicted"/>
<keyword evidence="3" id="KW-1185">Reference proteome</keyword>
<reference evidence="2 3" key="1">
    <citation type="submission" date="2024-08" db="EMBL/GenBank/DDBJ databases">
        <authorList>
            <person name="Cucini C."/>
            <person name="Frati F."/>
        </authorList>
    </citation>
    <scope>NUCLEOTIDE SEQUENCE [LARGE SCALE GENOMIC DNA]</scope>
</reference>
<gene>
    <name evidence="2" type="ORF">ODALV1_LOCUS9755</name>
</gene>
<keyword evidence="1" id="KW-0472">Membrane</keyword>
<accession>A0ABP1QCE3</accession>
<keyword evidence="1" id="KW-1133">Transmembrane helix</keyword>
<feature type="transmembrane region" description="Helical" evidence="1">
    <location>
        <begin position="118"/>
        <end position="137"/>
    </location>
</feature>
<name>A0ABP1QCE3_9HEXA</name>
<dbReference type="EMBL" id="CAXLJM020000030">
    <property type="protein sequence ID" value="CAL8097828.1"/>
    <property type="molecule type" value="Genomic_DNA"/>
</dbReference>
<protein>
    <submittedName>
        <fullName evidence="2">Uncharacterized protein</fullName>
    </submittedName>
</protein>
<sequence length="166" mass="19073">MRISPWIMPLRRGVKILSIVDATLSIVNILIFILPLTYFEIVPNPEEEVGFKDTFMIPAMILFFATSTLQIYMAVLLYSATKTKNYKNCQSWLMFTLFMLSVNGYGVIKWGGTMQQTFLVIVLGIMLYKIFLILLVVKFMKYIVMTQNELESISVLLSNSKQFNGI</sequence>
<feature type="transmembrane region" description="Helical" evidence="1">
    <location>
        <begin position="59"/>
        <end position="80"/>
    </location>
</feature>
<feature type="transmembrane region" description="Helical" evidence="1">
    <location>
        <begin position="16"/>
        <end position="39"/>
    </location>
</feature>
<evidence type="ECO:0000313" key="2">
    <source>
        <dbReference type="EMBL" id="CAL8097828.1"/>
    </source>
</evidence>